<dbReference type="Proteomes" id="UP000243096">
    <property type="component" value="Unassembled WGS sequence"/>
</dbReference>
<feature type="domain" description="Hemerythrin-like" evidence="1">
    <location>
        <begin position="13"/>
        <end position="128"/>
    </location>
</feature>
<proteinExistence type="predicted"/>
<protein>
    <submittedName>
        <fullName evidence="2">Hemerythrin HHE cation binding domain-containing protein</fullName>
    </submittedName>
</protein>
<dbReference type="PANTHER" id="PTHR35585">
    <property type="entry name" value="HHE DOMAIN PROTEIN (AFU_ORTHOLOGUE AFUA_4G00730)"/>
    <property type="match status" value="1"/>
</dbReference>
<sequence length="201" mass="22599">MKSFLTMTSPPITAMIRLDHSHVLAAFRRYHPNSPKWRKRSIVESACIALEIHAQLEDEIFYPALSRVAPDNDVLHKSEPEHNQMRETIRSLRNMGVNHPDYDSCFMQLIRETLHHVADEETVLLPLAERQLQSELQTLGASMTRRRIELLCERPMQVVTHTVLTFPLASAVVAGVAACAMGHLLCGGRVSGCAPRTAGRR</sequence>
<comment type="caution">
    <text evidence="2">The sequence shown here is derived from an EMBL/GenBank/DDBJ whole genome shotgun (WGS) entry which is preliminary data.</text>
</comment>
<dbReference type="PANTHER" id="PTHR35585:SF1">
    <property type="entry name" value="HHE DOMAIN PROTEIN (AFU_ORTHOLOGUE AFUA_4G00730)"/>
    <property type="match status" value="1"/>
</dbReference>
<dbReference type="Gene3D" id="1.20.120.520">
    <property type="entry name" value="nmb1532 protein domain like"/>
    <property type="match status" value="1"/>
</dbReference>
<dbReference type="InterPro" id="IPR012312">
    <property type="entry name" value="Hemerythrin-like"/>
</dbReference>
<name>A0A2P5KB30_9BURK</name>
<dbReference type="Pfam" id="PF01814">
    <property type="entry name" value="Hemerythrin"/>
    <property type="match status" value="1"/>
</dbReference>
<dbReference type="CDD" id="cd12108">
    <property type="entry name" value="Hr-like"/>
    <property type="match status" value="1"/>
</dbReference>
<reference evidence="2 3" key="1">
    <citation type="submission" date="2018-01" db="EMBL/GenBank/DDBJ databases">
        <title>Genomic Encyclopedia of Type Strains, Phase III (KMG-III): the genomes of soil and plant-associated and newly described type strains.</title>
        <authorList>
            <person name="Whitman W."/>
        </authorList>
    </citation>
    <scope>NUCLEOTIDE SEQUENCE [LARGE SCALE GENOMIC DNA]</scope>
    <source>
        <strain evidence="2 3">HKI456</strain>
    </source>
</reference>
<evidence type="ECO:0000313" key="3">
    <source>
        <dbReference type="Proteomes" id="UP000243096"/>
    </source>
</evidence>
<evidence type="ECO:0000313" key="2">
    <source>
        <dbReference type="EMBL" id="PPB83938.1"/>
    </source>
</evidence>
<dbReference type="EMBL" id="PRDW01000005">
    <property type="protein sequence ID" value="PPB83938.1"/>
    <property type="molecule type" value="Genomic_DNA"/>
</dbReference>
<dbReference type="OrthoDB" id="5512987at2"/>
<organism evidence="2 3">
    <name type="scientific">Mycetohabitans endofungorum</name>
    <dbReference type="NCBI Taxonomy" id="417203"/>
    <lineage>
        <taxon>Bacteria</taxon>
        <taxon>Pseudomonadati</taxon>
        <taxon>Pseudomonadota</taxon>
        <taxon>Betaproteobacteria</taxon>
        <taxon>Burkholderiales</taxon>
        <taxon>Burkholderiaceae</taxon>
        <taxon>Mycetohabitans</taxon>
    </lineage>
</organism>
<evidence type="ECO:0000259" key="1">
    <source>
        <dbReference type="Pfam" id="PF01814"/>
    </source>
</evidence>
<gene>
    <name evidence="2" type="ORF">B0O95_105121</name>
</gene>
<keyword evidence="3" id="KW-1185">Reference proteome</keyword>
<dbReference type="AlphaFoldDB" id="A0A2P5KB30"/>
<accession>A0A2P5KB30</accession>